<evidence type="ECO:0000313" key="3">
    <source>
        <dbReference type="EMBL" id="RMX65974.1"/>
    </source>
</evidence>
<dbReference type="Proteomes" id="UP000282087">
    <property type="component" value="Unassembled WGS sequence"/>
</dbReference>
<dbReference type="VEuPathDB" id="FungiDB:DD237_001713"/>
<sequence>MQVSKLVIAFVIAVMALLSIVTAIDVRNLSDSSSVANGRLPIAAVVGIAAAAAVAVMVSVAIKVRSVIRLKDLELHEVVVSPNQLAEQPLSVTKQFVYTAHI</sequence>
<evidence type="ECO:0008006" key="5">
    <source>
        <dbReference type="Google" id="ProtNLM"/>
    </source>
</evidence>
<keyword evidence="2" id="KW-0732">Signal</keyword>
<keyword evidence="1" id="KW-1133">Transmembrane helix</keyword>
<keyword evidence="4" id="KW-1185">Reference proteome</keyword>
<accession>A0A3M6VGX0</accession>
<dbReference type="OrthoDB" id="129775at2759"/>
<gene>
    <name evidence="3" type="ORF">DD238_002329</name>
</gene>
<comment type="caution">
    <text evidence="3">The sequence shown here is derived from an EMBL/GenBank/DDBJ whole genome shotgun (WGS) entry which is preliminary data.</text>
</comment>
<evidence type="ECO:0000313" key="4">
    <source>
        <dbReference type="Proteomes" id="UP000282087"/>
    </source>
</evidence>
<organism evidence="3 4">
    <name type="scientific">Peronospora effusa</name>
    <dbReference type="NCBI Taxonomy" id="542832"/>
    <lineage>
        <taxon>Eukaryota</taxon>
        <taxon>Sar</taxon>
        <taxon>Stramenopiles</taxon>
        <taxon>Oomycota</taxon>
        <taxon>Peronosporomycetes</taxon>
        <taxon>Peronosporales</taxon>
        <taxon>Peronosporaceae</taxon>
        <taxon>Peronospora</taxon>
    </lineage>
</organism>
<dbReference type="AlphaFoldDB" id="A0A3M6VGX0"/>
<name>A0A3M6VGX0_9STRA</name>
<reference evidence="3 4" key="1">
    <citation type="submission" date="2018-06" db="EMBL/GenBank/DDBJ databases">
        <title>Comparative genomics of downy mildews reveals potential adaptations to biotrophy.</title>
        <authorList>
            <person name="Fletcher K."/>
            <person name="Klosterman S.J."/>
            <person name="Derevnina L."/>
            <person name="Martin F."/>
            <person name="Koike S."/>
            <person name="Reyes Chin-Wo S."/>
            <person name="Mou B."/>
            <person name="Michelmore R."/>
        </authorList>
    </citation>
    <scope>NUCLEOTIDE SEQUENCE [LARGE SCALE GENOMIC DNA]</scope>
    <source>
        <strain evidence="3 4">R14</strain>
    </source>
</reference>
<feature type="signal peptide" evidence="2">
    <location>
        <begin position="1"/>
        <end position="23"/>
    </location>
</feature>
<dbReference type="EMBL" id="QLLG01000221">
    <property type="protein sequence ID" value="RMX65974.1"/>
    <property type="molecule type" value="Genomic_DNA"/>
</dbReference>
<protein>
    <recommendedName>
        <fullName evidence="5">Transmembrane protein</fullName>
    </recommendedName>
</protein>
<keyword evidence="1" id="KW-0472">Membrane</keyword>
<keyword evidence="1" id="KW-0812">Transmembrane</keyword>
<evidence type="ECO:0000256" key="2">
    <source>
        <dbReference type="SAM" id="SignalP"/>
    </source>
</evidence>
<feature type="chain" id="PRO_5018005806" description="Transmembrane protein" evidence="2">
    <location>
        <begin position="24"/>
        <end position="102"/>
    </location>
</feature>
<evidence type="ECO:0000256" key="1">
    <source>
        <dbReference type="SAM" id="Phobius"/>
    </source>
</evidence>
<feature type="transmembrane region" description="Helical" evidence="1">
    <location>
        <begin position="39"/>
        <end position="62"/>
    </location>
</feature>
<proteinExistence type="predicted"/>